<evidence type="ECO:0000259" key="10">
    <source>
        <dbReference type="Pfam" id="PF23559"/>
    </source>
</evidence>
<proteinExistence type="inferred from homology"/>
<dbReference type="InterPro" id="IPR027417">
    <property type="entry name" value="P-loop_NTPase"/>
</dbReference>
<evidence type="ECO:0000313" key="13">
    <source>
        <dbReference type="Proteomes" id="UP001497457"/>
    </source>
</evidence>
<dbReference type="InterPro" id="IPR038005">
    <property type="entry name" value="RX-like_CC"/>
</dbReference>
<dbReference type="AlphaFoldDB" id="A0ABC9BVD6"/>
<dbReference type="Proteomes" id="UP001497457">
    <property type="component" value="Chromosome 27b"/>
</dbReference>
<dbReference type="InterPro" id="IPR055414">
    <property type="entry name" value="LRR_R13L4/SHOC2-like"/>
</dbReference>
<reference evidence="13" key="1">
    <citation type="submission" date="2024-06" db="EMBL/GenBank/DDBJ databases">
        <authorList>
            <person name="Ryan C."/>
        </authorList>
    </citation>
    <scope>NUCLEOTIDE SEQUENCE [LARGE SCALE GENOMIC DNA]</scope>
</reference>
<dbReference type="Gene3D" id="1.10.8.430">
    <property type="entry name" value="Helical domain of apoptotic protease-activating factors"/>
    <property type="match status" value="1"/>
</dbReference>
<evidence type="ECO:0000256" key="1">
    <source>
        <dbReference type="ARBA" id="ARBA00008894"/>
    </source>
</evidence>
<accession>A0ABC9BVD6</accession>
<protein>
    <submittedName>
        <fullName evidence="12">Uncharacterized protein</fullName>
    </submittedName>
</protein>
<keyword evidence="13" id="KW-1185">Reference proteome</keyword>
<evidence type="ECO:0000259" key="11">
    <source>
        <dbReference type="Pfam" id="PF23598"/>
    </source>
</evidence>
<evidence type="ECO:0000313" key="12">
    <source>
        <dbReference type="EMBL" id="CAL5006891.1"/>
    </source>
</evidence>
<dbReference type="GO" id="GO:0000166">
    <property type="term" value="F:nucleotide binding"/>
    <property type="evidence" value="ECO:0007669"/>
    <property type="project" value="UniProtKB-KW"/>
</dbReference>
<name>A0ABC9BVD6_9POAL</name>
<sequence>MDLVTGAMASLGPKLLQLLQDEYKLQKGFRKQVEFLSVELESIHAALCKVADVPPDQLDEQVRIWAREVREASYDMEDILDTFLVRVEGREPSDPSRLKSAMNKMGSLFNKAKARRDIASAIEEIKKQLQEVAERHTRYRVDEILTNPIATTTAIDPRLAAMYKDVTQLIGIDKSMRDVISIVSSSQVYDVSVKKTVKMVSIVGVGGLGKTTLADRSYKQLKSQYDCGAFVSVGRNPDMVKVFKDILFDLDKYKYENIHNSGRGADLLIREIREFIENKRYFIVIDDIWEPESWETVKLVLVENDCGSGIITTTRNFEVAMEAGEVYKLQPLSYNDSKKLFYTRIFSGNGNCHSSHPDELLNKIIQKCDGLPLAIITMASLLVGKSLEEWSEVYNSIGFGNKGNRHVENTMKILSFSYYDLPSHLSAFPEDYVIDKDLLIWKWIAEGFVHENQGKGLFELGDCCVHDMILDLIRTLAREENFIDILDNIEGTLSISSVRRLAFQISTTSEHITHADRMDMSRVRSYIACRCDIRQWVLLASFKHIRVLALENCHYMEDCNLEHLGNLLHLRYLGLRGTNINELPKKIGNLKFLQTLDVIGTGIKELPEGIVLLTQLMCLFAESHRTRGPDGIGKLSSLEDLRIRHCSDGNSSVMRFVKELGSLRELRVLEATIDVMDQTMLRDLVESLRNLHKIRHLELSVEHDIDTDAVMWEEAGLELPQNLRHLSLLNIRFSKLPSSCINPSRLHILSYLHLRVATMDQEDLKLLGRLTELHCLNLSTESTLTVVRDFDAPDGFFPKLTWFRMAYSMVQFQRNQEESSISLHIWNGTDAMPFGSRRNDGCSGPCAVMPKLEVLTVGVFLRACKDGNGDCSNIGLGCLPSLHKVRVSIDCGRASAADVEEAVAALRNAADAHPNHLALQVHRRNGGDLVASTVKDTEAEGRMWFFEDH</sequence>
<dbReference type="PRINTS" id="PR00364">
    <property type="entry name" value="DISEASERSIST"/>
</dbReference>
<feature type="domain" description="Disease resistance N-terminal" evidence="9">
    <location>
        <begin position="7"/>
        <end position="92"/>
    </location>
</feature>
<dbReference type="GO" id="GO:0006952">
    <property type="term" value="P:defense response"/>
    <property type="evidence" value="ECO:0007669"/>
    <property type="project" value="UniProtKB-KW"/>
</dbReference>
<keyword evidence="6 7" id="KW-0175">Coiled coil</keyword>
<keyword evidence="2" id="KW-0433">Leucine-rich repeat</keyword>
<dbReference type="Gene3D" id="3.80.10.10">
    <property type="entry name" value="Ribonuclease Inhibitor"/>
    <property type="match status" value="1"/>
</dbReference>
<dbReference type="Gene3D" id="3.40.50.300">
    <property type="entry name" value="P-loop containing nucleotide triphosphate hydrolases"/>
    <property type="match status" value="1"/>
</dbReference>
<dbReference type="PANTHER" id="PTHR23155:SF1181">
    <property type="entry name" value="OS08G0170200 PROTEIN"/>
    <property type="match status" value="1"/>
</dbReference>
<feature type="coiled-coil region" evidence="7">
    <location>
        <begin position="111"/>
        <end position="142"/>
    </location>
</feature>
<keyword evidence="3" id="KW-0677">Repeat</keyword>
<evidence type="ECO:0000259" key="8">
    <source>
        <dbReference type="Pfam" id="PF00931"/>
    </source>
</evidence>
<dbReference type="SUPFAM" id="SSF52047">
    <property type="entry name" value="RNI-like"/>
    <property type="match status" value="1"/>
</dbReference>
<dbReference type="CDD" id="cd14798">
    <property type="entry name" value="RX-CC_like"/>
    <property type="match status" value="1"/>
</dbReference>
<organism evidence="12 13">
    <name type="scientific">Urochloa decumbens</name>
    <dbReference type="NCBI Taxonomy" id="240449"/>
    <lineage>
        <taxon>Eukaryota</taxon>
        <taxon>Viridiplantae</taxon>
        <taxon>Streptophyta</taxon>
        <taxon>Embryophyta</taxon>
        <taxon>Tracheophyta</taxon>
        <taxon>Spermatophyta</taxon>
        <taxon>Magnoliopsida</taxon>
        <taxon>Liliopsida</taxon>
        <taxon>Poales</taxon>
        <taxon>Poaceae</taxon>
        <taxon>PACMAD clade</taxon>
        <taxon>Panicoideae</taxon>
        <taxon>Panicodae</taxon>
        <taxon>Paniceae</taxon>
        <taxon>Melinidinae</taxon>
        <taxon>Urochloa</taxon>
    </lineage>
</organism>
<dbReference type="PANTHER" id="PTHR23155">
    <property type="entry name" value="DISEASE RESISTANCE PROTEIN RP"/>
    <property type="match status" value="1"/>
</dbReference>
<dbReference type="EMBL" id="OZ075137">
    <property type="protein sequence ID" value="CAL5006891.1"/>
    <property type="molecule type" value="Genomic_DNA"/>
</dbReference>
<evidence type="ECO:0000256" key="5">
    <source>
        <dbReference type="ARBA" id="ARBA00022821"/>
    </source>
</evidence>
<evidence type="ECO:0000256" key="7">
    <source>
        <dbReference type="SAM" id="Coils"/>
    </source>
</evidence>
<evidence type="ECO:0000259" key="9">
    <source>
        <dbReference type="Pfam" id="PF18052"/>
    </source>
</evidence>
<evidence type="ECO:0000256" key="4">
    <source>
        <dbReference type="ARBA" id="ARBA00022741"/>
    </source>
</evidence>
<dbReference type="SUPFAM" id="SSF52540">
    <property type="entry name" value="P-loop containing nucleoside triphosphate hydrolases"/>
    <property type="match status" value="1"/>
</dbReference>
<dbReference type="Pfam" id="PF23559">
    <property type="entry name" value="WHD_DRP"/>
    <property type="match status" value="1"/>
</dbReference>
<gene>
    <name evidence="12" type="ORF">URODEC1_LOCUS68261</name>
</gene>
<dbReference type="Pfam" id="PF00931">
    <property type="entry name" value="NB-ARC"/>
    <property type="match status" value="1"/>
</dbReference>
<evidence type="ECO:0000256" key="2">
    <source>
        <dbReference type="ARBA" id="ARBA00022614"/>
    </source>
</evidence>
<reference evidence="12 13" key="2">
    <citation type="submission" date="2024-10" db="EMBL/GenBank/DDBJ databases">
        <authorList>
            <person name="Ryan C."/>
        </authorList>
    </citation>
    <scope>NUCLEOTIDE SEQUENCE [LARGE SCALE GENOMIC DNA]</scope>
</reference>
<feature type="domain" description="Disease resistance R13L4/SHOC-2-like LRR" evidence="11">
    <location>
        <begin position="523"/>
        <end position="917"/>
    </location>
</feature>
<dbReference type="GO" id="GO:0051707">
    <property type="term" value="P:response to other organism"/>
    <property type="evidence" value="ECO:0007669"/>
    <property type="project" value="UniProtKB-ARBA"/>
</dbReference>
<dbReference type="Gene3D" id="1.20.5.4130">
    <property type="match status" value="1"/>
</dbReference>
<dbReference type="Pfam" id="PF18052">
    <property type="entry name" value="Rx_N"/>
    <property type="match status" value="1"/>
</dbReference>
<keyword evidence="4" id="KW-0547">Nucleotide-binding</keyword>
<dbReference type="InterPro" id="IPR042197">
    <property type="entry name" value="Apaf_helical"/>
</dbReference>
<comment type="similarity">
    <text evidence="1">Belongs to the disease resistance NB-LRR family.</text>
</comment>
<dbReference type="InterPro" id="IPR058922">
    <property type="entry name" value="WHD_DRP"/>
</dbReference>
<dbReference type="Pfam" id="PF23598">
    <property type="entry name" value="LRR_14"/>
    <property type="match status" value="1"/>
</dbReference>
<keyword evidence="5" id="KW-0611">Plant defense</keyword>
<dbReference type="InterPro" id="IPR002182">
    <property type="entry name" value="NB-ARC"/>
</dbReference>
<evidence type="ECO:0000256" key="6">
    <source>
        <dbReference type="ARBA" id="ARBA00023054"/>
    </source>
</evidence>
<dbReference type="InterPro" id="IPR041118">
    <property type="entry name" value="Rx_N"/>
</dbReference>
<evidence type="ECO:0000256" key="3">
    <source>
        <dbReference type="ARBA" id="ARBA00022737"/>
    </source>
</evidence>
<dbReference type="InterPro" id="IPR044974">
    <property type="entry name" value="Disease_R_plants"/>
</dbReference>
<dbReference type="InterPro" id="IPR032675">
    <property type="entry name" value="LRR_dom_sf"/>
</dbReference>
<feature type="domain" description="Disease resistance protein winged helix" evidence="10">
    <location>
        <begin position="428"/>
        <end position="469"/>
    </location>
</feature>
<feature type="domain" description="NB-ARC" evidence="8">
    <location>
        <begin position="194"/>
        <end position="346"/>
    </location>
</feature>